<dbReference type="KEGG" id="elio:KO353_09410"/>
<dbReference type="Pfam" id="PF02594">
    <property type="entry name" value="DUF167"/>
    <property type="match status" value="1"/>
</dbReference>
<dbReference type="RefSeq" id="WP_218284409.1">
    <property type="nucleotide sequence ID" value="NZ_CP076448.1"/>
</dbReference>
<keyword evidence="3" id="KW-1185">Reference proteome</keyword>
<organism evidence="2 3">
    <name type="scientific">Elioraea tepida</name>
    <dbReference type="NCBI Taxonomy" id="2843330"/>
    <lineage>
        <taxon>Bacteria</taxon>
        <taxon>Pseudomonadati</taxon>
        <taxon>Pseudomonadota</taxon>
        <taxon>Alphaproteobacteria</taxon>
        <taxon>Acetobacterales</taxon>
        <taxon>Elioraeaceae</taxon>
        <taxon>Elioraea</taxon>
    </lineage>
</organism>
<dbReference type="PANTHER" id="PTHR13420">
    <property type="entry name" value="UPF0235 PROTEIN C15ORF40"/>
    <property type="match status" value="1"/>
</dbReference>
<sequence length="96" mass="9922">MSTQAASGLTVTLRVTPRARRAGLRGRAPDGTLRFAVTEPPEDGRANEALLRLLADTLGVPPSACRLVSGGASRQKRVHVAGDPAALAARLTALTP</sequence>
<dbReference type="Proteomes" id="UP000694001">
    <property type="component" value="Chromosome"/>
</dbReference>
<dbReference type="HAMAP" id="MF_00634">
    <property type="entry name" value="UPF0235"/>
    <property type="match status" value="1"/>
</dbReference>
<dbReference type="GO" id="GO:0005737">
    <property type="term" value="C:cytoplasm"/>
    <property type="evidence" value="ECO:0007669"/>
    <property type="project" value="TreeGrafter"/>
</dbReference>
<evidence type="ECO:0000256" key="1">
    <source>
        <dbReference type="HAMAP-Rule" id="MF_00634"/>
    </source>
</evidence>
<accession>A0A975YI97</accession>
<dbReference type="InterPro" id="IPR003746">
    <property type="entry name" value="DUF167"/>
</dbReference>
<protein>
    <recommendedName>
        <fullName evidence="1">UPF0235 protein KO353_09410</fullName>
    </recommendedName>
</protein>
<dbReference type="EMBL" id="CP076448">
    <property type="protein sequence ID" value="QXM23545.1"/>
    <property type="molecule type" value="Genomic_DNA"/>
</dbReference>
<comment type="similarity">
    <text evidence="1">Belongs to the UPF0235 family.</text>
</comment>
<dbReference type="AlphaFoldDB" id="A0A975YI97"/>
<dbReference type="SMART" id="SM01152">
    <property type="entry name" value="DUF167"/>
    <property type="match status" value="1"/>
</dbReference>
<evidence type="ECO:0000313" key="2">
    <source>
        <dbReference type="EMBL" id="QXM23545.1"/>
    </source>
</evidence>
<evidence type="ECO:0000313" key="3">
    <source>
        <dbReference type="Proteomes" id="UP000694001"/>
    </source>
</evidence>
<gene>
    <name evidence="2" type="ORF">KO353_09410</name>
</gene>
<proteinExistence type="inferred from homology"/>
<name>A0A975YI97_9PROT</name>
<dbReference type="PANTHER" id="PTHR13420:SF7">
    <property type="entry name" value="UPF0235 PROTEIN C15ORF40"/>
    <property type="match status" value="1"/>
</dbReference>
<reference evidence="2" key="1">
    <citation type="submission" date="2021-06" db="EMBL/GenBank/DDBJ databases">
        <title>Elioraea tepida, sp. nov., a moderately thermophilic aerobic anoxygenic phototrophic bacterium isolated from an alkaline siliceous hot spring mat community in Yellowstone National Park, WY, USA.</title>
        <authorList>
            <person name="Saini M.K."/>
            <person name="Yoshida S."/>
            <person name="Sebastian A."/>
            <person name="Hirose S."/>
            <person name="Hara E."/>
            <person name="Tamaki H."/>
            <person name="Soulier N.T."/>
            <person name="Albert I."/>
            <person name="Hanada S."/>
            <person name="Bryant D.A."/>
            <person name="Tank M."/>
        </authorList>
    </citation>
    <scope>NUCLEOTIDE SEQUENCE</scope>
    <source>
        <strain evidence="2">MS-P2</strain>
    </source>
</reference>
<dbReference type="NCBIfam" id="TIGR00251">
    <property type="entry name" value="DUF167 family protein"/>
    <property type="match status" value="1"/>
</dbReference>